<dbReference type="GO" id="GO:0005667">
    <property type="term" value="C:transcription regulator complex"/>
    <property type="evidence" value="ECO:0007669"/>
    <property type="project" value="TreeGrafter"/>
</dbReference>
<reference evidence="3" key="1">
    <citation type="submission" date="2020-03" db="EMBL/GenBank/DDBJ databases">
        <authorList>
            <person name="Weist P."/>
        </authorList>
    </citation>
    <scope>NUCLEOTIDE SEQUENCE</scope>
</reference>
<dbReference type="GO" id="GO:0006357">
    <property type="term" value="P:regulation of transcription by RNA polymerase II"/>
    <property type="evidence" value="ECO:0007669"/>
    <property type="project" value="TreeGrafter"/>
</dbReference>
<feature type="region of interest" description="Disordered" evidence="1">
    <location>
        <begin position="97"/>
        <end position="189"/>
    </location>
</feature>
<sequence>MEERLVEEVRRYENLYNPSTSAYKDAQMTVNSWKEISAAVGVDVPECMKTWRRIRDKFVRVKKTTKGSSGDAGWQTVPVFLTFMSWLSPHIKHRETTSNYVHKTEPSSESATSAPAVSSESATSAPAVSSESATSTPAVSSESATSTPAVSSESATSTPEASHLLLAAPPTSSTVLPSRATKRRRQTEQDECTVAEVLSKLNENRQELYQAFNSAQPDSLDALGCWSKSMLFMARTLDKEDTNANYHVQITPALRKTIARNHV</sequence>
<dbReference type="InterPro" id="IPR006578">
    <property type="entry name" value="MADF-dom"/>
</dbReference>
<protein>
    <recommendedName>
        <fullName evidence="2">MADF domain-containing protein</fullName>
    </recommendedName>
</protein>
<accession>A0A9N7UGP0</accession>
<feature type="domain" description="MADF" evidence="2">
    <location>
        <begin position="4"/>
        <end position="92"/>
    </location>
</feature>
<dbReference type="PANTHER" id="PTHR12243:SF67">
    <property type="entry name" value="COREPRESSOR OF PANGOLIN, ISOFORM A-RELATED"/>
    <property type="match status" value="1"/>
</dbReference>
<proteinExistence type="predicted"/>
<dbReference type="PANTHER" id="PTHR12243">
    <property type="entry name" value="MADF DOMAIN TRANSCRIPTION FACTOR"/>
    <property type="match status" value="1"/>
</dbReference>
<dbReference type="Proteomes" id="UP001153269">
    <property type="component" value="Unassembled WGS sequence"/>
</dbReference>
<evidence type="ECO:0000313" key="3">
    <source>
        <dbReference type="EMBL" id="CAB1431693.1"/>
    </source>
</evidence>
<keyword evidence="4" id="KW-1185">Reference proteome</keyword>
<dbReference type="SMART" id="SM00595">
    <property type="entry name" value="MADF"/>
    <property type="match status" value="1"/>
</dbReference>
<comment type="caution">
    <text evidence="3">The sequence shown here is derived from an EMBL/GenBank/DDBJ whole genome shotgun (WGS) entry which is preliminary data.</text>
</comment>
<gene>
    <name evidence="3" type="ORF">PLEPLA_LOCUS19750</name>
</gene>
<dbReference type="PROSITE" id="PS51029">
    <property type="entry name" value="MADF"/>
    <property type="match status" value="1"/>
</dbReference>
<feature type="compositionally biased region" description="Low complexity" evidence="1">
    <location>
        <begin position="107"/>
        <end position="162"/>
    </location>
</feature>
<evidence type="ECO:0000259" key="2">
    <source>
        <dbReference type="PROSITE" id="PS51029"/>
    </source>
</evidence>
<dbReference type="EMBL" id="CADEAL010001360">
    <property type="protein sequence ID" value="CAB1431693.1"/>
    <property type="molecule type" value="Genomic_DNA"/>
</dbReference>
<dbReference type="Pfam" id="PF10545">
    <property type="entry name" value="MADF_DNA_bdg"/>
    <property type="match status" value="1"/>
</dbReference>
<dbReference type="GO" id="GO:0005634">
    <property type="term" value="C:nucleus"/>
    <property type="evidence" value="ECO:0007669"/>
    <property type="project" value="TreeGrafter"/>
</dbReference>
<dbReference type="AlphaFoldDB" id="A0A9N7UGP0"/>
<evidence type="ECO:0000256" key="1">
    <source>
        <dbReference type="SAM" id="MobiDB-lite"/>
    </source>
</evidence>
<organism evidence="3 4">
    <name type="scientific">Pleuronectes platessa</name>
    <name type="common">European plaice</name>
    <dbReference type="NCBI Taxonomy" id="8262"/>
    <lineage>
        <taxon>Eukaryota</taxon>
        <taxon>Metazoa</taxon>
        <taxon>Chordata</taxon>
        <taxon>Craniata</taxon>
        <taxon>Vertebrata</taxon>
        <taxon>Euteleostomi</taxon>
        <taxon>Actinopterygii</taxon>
        <taxon>Neopterygii</taxon>
        <taxon>Teleostei</taxon>
        <taxon>Neoteleostei</taxon>
        <taxon>Acanthomorphata</taxon>
        <taxon>Carangaria</taxon>
        <taxon>Pleuronectiformes</taxon>
        <taxon>Pleuronectoidei</taxon>
        <taxon>Pleuronectidae</taxon>
        <taxon>Pleuronectes</taxon>
    </lineage>
</organism>
<evidence type="ECO:0000313" key="4">
    <source>
        <dbReference type="Proteomes" id="UP001153269"/>
    </source>
</evidence>
<dbReference type="InterPro" id="IPR039353">
    <property type="entry name" value="TF_Adf1"/>
</dbReference>
<name>A0A9N7UGP0_PLEPL</name>